<dbReference type="AlphaFoldDB" id="A0A8J8SLZ4"/>
<gene>
    <name evidence="2" type="ORF">GR316_05380</name>
</gene>
<dbReference type="EMBL" id="CP047289">
    <property type="protein sequence ID" value="QUS36896.1"/>
    <property type="molecule type" value="Genomic_DNA"/>
</dbReference>
<dbReference type="Gene3D" id="2.170.16.10">
    <property type="entry name" value="Hedgehog/Intein (Hint) domain"/>
    <property type="match status" value="1"/>
</dbReference>
<dbReference type="KEGG" id="fap:GR316_05380"/>
<keyword evidence="3" id="KW-1185">Reference proteome</keyword>
<dbReference type="SUPFAM" id="SSF51294">
    <property type="entry name" value="Hedgehog/intein (Hint) domain"/>
    <property type="match status" value="1"/>
</dbReference>
<dbReference type="Pfam" id="PF13403">
    <property type="entry name" value="Hint_2"/>
    <property type="match status" value="1"/>
</dbReference>
<sequence>MASAGTGQFTTSNANGTFTAIENIVTGGGSDVVDLRNASSSNWSVTTGAGNDDLLVNVSTDTTDPVTINFFGGADDDDPATSERDRLILQGIEGGKRAINLDNVTTNADGSYSGFVTVGNRTINFENVESILCFTPGAMIQTLGGARPVETLKIGDMVMTRDNGLQPIRWIGQTTVKAEGRFAPIRIRKAMMPELTADLVVSPQHRMLIEGYRAELLFGSREVLVAAKHLVDDACVTVEEGGAVTYVHMLFDQHEVVMANGVPTESFHPASYGISGMGEEAREELFALFPDLRALPDSYGDTARRVLKAFEVKALIA</sequence>
<dbReference type="Proteomes" id="UP000679284">
    <property type="component" value="Chromosome"/>
</dbReference>
<evidence type="ECO:0000313" key="3">
    <source>
        <dbReference type="Proteomes" id="UP000679284"/>
    </source>
</evidence>
<evidence type="ECO:0000313" key="2">
    <source>
        <dbReference type="EMBL" id="QUS36896.1"/>
    </source>
</evidence>
<reference evidence="2" key="1">
    <citation type="submission" date="2020-01" db="EMBL/GenBank/DDBJ databases">
        <authorList>
            <person name="Yang Y."/>
            <person name="Kwon Y.M."/>
        </authorList>
    </citation>
    <scope>NUCLEOTIDE SEQUENCE</scope>
    <source>
        <strain evidence="2">PG104</strain>
    </source>
</reference>
<accession>A0A8J8SLZ4</accession>
<protein>
    <recommendedName>
        <fullName evidence="1">Hedgehog/Intein (Hint) domain-containing protein</fullName>
    </recommendedName>
</protein>
<organism evidence="2 3">
    <name type="scientific">Falsirhodobacter algicola</name>
    <dbReference type="NCBI Taxonomy" id="2692330"/>
    <lineage>
        <taxon>Bacteria</taxon>
        <taxon>Pseudomonadati</taxon>
        <taxon>Pseudomonadota</taxon>
        <taxon>Alphaproteobacteria</taxon>
        <taxon>Rhodobacterales</taxon>
        <taxon>Paracoccaceae</taxon>
        <taxon>Falsirhodobacter</taxon>
    </lineage>
</organism>
<evidence type="ECO:0000259" key="1">
    <source>
        <dbReference type="Pfam" id="PF13403"/>
    </source>
</evidence>
<dbReference type="InterPro" id="IPR036844">
    <property type="entry name" value="Hint_dom_sf"/>
</dbReference>
<feature type="domain" description="Hedgehog/Intein (Hint)" evidence="1">
    <location>
        <begin position="133"/>
        <end position="270"/>
    </location>
</feature>
<proteinExistence type="predicted"/>
<name>A0A8J8SLZ4_9RHOB</name>
<dbReference type="InterPro" id="IPR028992">
    <property type="entry name" value="Hedgehog/Intein_dom"/>
</dbReference>